<protein>
    <recommendedName>
        <fullName evidence="1">non-specific serine/threonine protein kinase</fullName>
        <ecNumber evidence="1">2.7.11.1</ecNumber>
    </recommendedName>
</protein>
<keyword evidence="5 12" id="KW-0418">Kinase</keyword>
<keyword evidence="2 12" id="KW-0723">Serine/threonine-protein kinase</keyword>
<keyword evidence="13" id="KW-1185">Reference proteome</keyword>
<evidence type="ECO:0000313" key="13">
    <source>
        <dbReference type="Proteomes" id="UP000199361"/>
    </source>
</evidence>
<dbReference type="CDD" id="cd14014">
    <property type="entry name" value="STKc_PknB_like"/>
    <property type="match status" value="1"/>
</dbReference>
<dbReference type="GO" id="GO:0045717">
    <property type="term" value="P:negative regulation of fatty acid biosynthetic process"/>
    <property type="evidence" value="ECO:0007669"/>
    <property type="project" value="UniProtKB-ARBA"/>
</dbReference>
<keyword evidence="6 9" id="KW-0067">ATP-binding</keyword>
<feature type="binding site" evidence="9">
    <location>
        <position position="41"/>
    </location>
    <ligand>
        <name>ATP</name>
        <dbReference type="ChEBI" id="CHEBI:30616"/>
    </ligand>
</feature>
<dbReference type="PROSITE" id="PS50011">
    <property type="entry name" value="PROTEIN_KINASE_DOM"/>
    <property type="match status" value="1"/>
</dbReference>
<dbReference type="Pfam" id="PF00069">
    <property type="entry name" value="Pkinase"/>
    <property type="match status" value="1"/>
</dbReference>
<organism evidence="12 13">
    <name type="scientific">Nonomuraea wenchangensis</name>
    <dbReference type="NCBI Taxonomy" id="568860"/>
    <lineage>
        <taxon>Bacteria</taxon>
        <taxon>Bacillati</taxon>
        <taxon>Actinomycetota</taxon>
        <taxon>Actinomycetes</taxon>
        <taxon>Streptosporangiales</taxon>
        <taxon>Streptosporangiaceae</taxon>
        <taxon>Nonomuraea</taxon>
    </lineage>
</organism>
<reference evidence="12 13" key="1">
    <citation type="submission" date="2016-10" db="EMBL/GenBank/DDBJ databases">
        <authorList>
            <person name="de Groot N.N."/>
        </authorList>
    </citation>
    <scope>NUCLEOTIDE SEQUENCE [LARGE SCALE GENOMIC DNA]</scope>
    <source>
        <strain evidence="12 13">CGMCC 4.5598</strain>
    </source>
</reference>
<dbReference type="InterPro" id="IPR000719">
    <property type="entry name" value="Prot_kinase_dom"/>
</dbReference>
<evidence type="ECO:0000256" key="5">
    <source>
        <dbReference type="ARBA" id="ARBA00022777"/>
    </source>
</evidence>
<comment type="catalytic activity">
    <reaction evidence="7">
        <text>L-threonyl-[protein] + ATP = O-phospho-L-threonyl-[protein] + ADP + H(+)</text>
        <dbReference type="Rhea" id="RHEA:46608"/>
        <dbReference type="Rhea" id="RHEA-COMP:11060"/>
        <dbReference type="Rhea" id="RHEA-COMP:11605"/>
        <dbReference type="ChEBI" id="CHEBI:15378"/>
        <dbReference type="ChEBI" id="CHEBI:30013"/>
        <dbReference type="ChEBI" id="CHEBI:30616"/>
        <dbReference type="ChEBI" id="CHEBI:61977"/>
        <dbReference type="ChEBI" id="CHEBI:456216"/>
        <dbReference type="EC" id="2.7.11.1"/>
    </reaction>
</comment>
<evidence type="ECO:0000256" key="9">
    <source>
        <dbReference type="PROSITE-ProRule" id="PRU10141"/>
    </source>
</evidence>
<dbReference type="OrthoDB" id="308915at2"/>
<dbReference type="InterPro" id="IPR017441">
    <property type="entry name" value="Protein_kinase_ATP_BS"/>
</dbReference>
<dbReference type="PANTHER" id="PTHR43289">
    <property type="entry name" value="MITOGEN-ACTIVATED PROTEIN KINASE KINASE KINASE 20-RELATED"/>
    <property type="match status" value="1"/>
</dbReference>
<name>A0A1I0LT59_9ACTN</name>
<dbReference type="RefSeq" id="WP_091093903.1">
    <property type="nucleotide sequence ID" value="NZ_FOHX01000026.1"/>
</dbReference>
<feature type="compositionally biased region" description="Low complexity" evidence="10">
    <location>
        <begin position="275"/>
        <end position="312"/>
    </location>
</feature>
<evidence type="ECO:0000256" key="2">
    <source>
        <dbReference type="ARBA" id="ARBA00022527"/>
    </source>
</evidence>
<dbReference type="PROSITE" id="PS00107">
    <property type="entry name" value="PROTEIN_KINASE_ATP"/>
    <property type="match status" value="1"/>
</dbReference>
<dbReference type="AlphaFoldDB" id="A0A1I0LT59"/>
<feature type="compositionally biased region" description="Pro residues" evidence="10">
    <location>
        <begin position="465"/>
        <end position="483"/>
    </location>
</feature>
<keyword evidence="4 9" id="KW-0547">Nucleotide-binding</keyword>
<feature type="region of interest" description="Disordered" evidence="10">
    <location>
        <begin position="275"/>
        <end position="327"/>
    </location>
</feature>
<feature type="compositionally biased region" description="Polar residues" evidence="10">
    <location>
        <begin position="379"/>
        <end position="393"/>
    </location>
</feature>
<dbReference type="Gene3D" id="3.30.200.20">
    <property type="entry name" value="Phosphorylase Kinase, domain 1"/>
    <property type="match status" value="1"/>
</dbReference>
<feature type="compositionally biased region" description="Polar residues" evidence="10">
    <location>
        <begin position="406"/>
        <end position="420"/>
    </location>
</feature>
<dbReference type="EC" id="2.7.11.1" evidence="1"/>
<proteinExistence type="predicted"/>
<evidence type="ECO:0000256" key="6">
    <source>
        <dbReference type="ARBA" id="ARBA00022840"/>
    </source>
</evidence>
<feature type="compositionally biased region" description="Basic and acidic residues" evidence="10">
    <location>
        <begin position="455"/>
        <end position="464"/>
    </location>
</feature>
<dbReference type="FunFam" id="1.10.510.10:FF:000021">
    <property type="entry name" value="Serine/threonine protein kinase"/>
    <property type="match status" value="1"/>
</dbReference>
<sequence>MLGAGTTLNDRYVLAGRLGGGGMGEVWRAEDNVLGRSVAVKVMTPALTENATFAQRFQNEARAMATLTHPGVVDVYDYGTCEISGRQVTFLVMEHVRGESLDRVLRRGPLDPAAAMRLVAEVGDALAAAHAQGIVHRDVKPANLMVREGGGVALTDFGIAHSVSAGHLTATGQMLCSAGYCAPEMATSSEVTPAVDVYALGVVAYECLTGKPPFQGETPVQIIFKHLNSPVPELPGEVPAGPRAVVTRALQKTPEQRWESAAAMAAAARQALASPGVAPHGAGDTGPTAAPGTGVAGTVTAGPSTGPVTGPAGFPGVDGTASGALPGAADATAAGTAAGTLPARPERRGRRTARVALTVAAAVLVSAGVAGAVWLRPDQSSGEATVAPTSVADTTATTGPKTPPTSRQQNVPPVRQSPTAVPTKGVTPRPTPSVTVTPTAPVTQTPTAAPTTPEPSKEPTKEPTPEPTQPGPEPPATEPPSDPPGDIQCVREPCP</sequence>
<dbReference type="PRINTS" id="PR01217">
    <property type="entry name" value="PRICHEXTENSN"/>
</dbReference>
<comment type="catalytic activity">
    <reaction evidence="8">
        <text>L-seryl-[protein] + ATP = O-phospho-L-seryl-[protein] + ADP + H(+)</text>
        <dbReference type="Rhea" id="RHEA:17989"/>
        <dbReference type="Rhea" id="RHEA-COMP:9863"/>
        <dbReference type="Rhea" id="RHEA-COMP:11604"/>
        <dbReference type="ChEBI" id="CHEBI:15378"/>
        <dbReference type="ChEBI" id="CHEBI:29999"/>
        <dbReference type="ChEBI" id="CHEBI:30616"/>
        <dbReference type="ChEBI" id="CHEBI:83421"/>
        <dbReference type="ChEBI" id="CHEBI:456216"/>
        <dbReference type="EC" id="2.7.11.1"/>
    </reaction>
</comment>
<evidence type="ECO:0000259" key="11">
    <source>
        <dbReference type="PROSITE" id="PS50011"/>
    </source>
</evidence>
<evidence type="ECO:0000256" key="10">
    <source>
        <dbReference type="SAM" id="MobiDB-lite"/>
    </source>
</evidence>
<keyword evidence="3" id="KW-0808">Transferase</keyword>
<evidence type="ECO:0000256" key="1">
    <source>
        <dbReference type="ARBA" id="ARBA00012513"/>
    </source>
</evidence>
<feature type="region of interest" description="Disordered" evidence="10">
    <location>
        <begin position="379"/>
        <end position="495"/>
    </location>
</feature>
<gene>
    <name evidence="12" type="ORF">SAMN05421811_12677</name>
</gene>
<dbReference type="PROSITE" id="PS00108">
    <property type="entry name" value="PROTEIN_KINASE_ST"/>
    <property type="match status" value="1"/>
</dbReference>
<dbReference type="InterPro" id="IPR008271">
    <property type="entry name" value="Ser/Thr_kinase_AS"/>
</dbReference>
<dbReference type="EMBL" id="FOHX01000026">
    <property type="protein sequence ID" value="SEU46044.1"/>
    <property type="molecule type" value="Genomic_DNA"/>
</dbReference>
<dbReference type="GO" id="GO:0005524">
    <property type="term" value="F:ATP binding"/>
    <property type="evidence" value="ECO:0007669"/>
    <property type="project" value="UniProtKB-UniRule"/>
</dbReference>
<accession>A0A1I0LT59</accession>
<dbReference type="STRING" id="568860.SAMN05421811_12677"/>
<evidence type="ECO:0000313" key="12">
    <source>
        <dbReference type="EMBL" id="SEU46044.1"/>
    </source>
</evidence>
<dbReference type="Proteomes" id="UP000199361">
    <property type="component" value="Unassembled WGS sequence"/>
</dbReference>
<feature type="domain" description="Protein kinase" evidence="11">
    <location>
        <begin position="12"/>
        <end position="272"/>
    </location>
</feature>
<dbReference type="SUPFAM" id="SSF56112">
    <property type="entry name" value="Protein kinase-like (PK-like)"/>
    <property type="match status" value="1"/>
</dbReference>
<feature type="compositionally biased region" description="Low complexity" evidence="10">
    <location>
        <begin position="426"/>
        <end position="451"/>
    </location>
</feature>
<dbReference type="Gene3D" id="1.10.510.10">
    <property type="entry name" value="Transferase(Phosphotransferase) domain 1"/>
    <property type="match status" value="1"/>
</dbReference>
<evidence type="ECO:0000256" key="7">
    <source>
        <dbReference type="ARBA" id="ARBA00047899"/>
    </source>
</evidence>
<evidence type="ECO:0000256" key="8">
    <source>
        <dbReference type="ARBA" id="ARBA00048679"/>
    </source>
</evidence>
<dbReference type="PANTHER" id="PTHR43289:SF6">
    <property type="entry name" value="SERINE_THREONINE-PROTEIN KINASE NEKL-3"/>
    <property type="match status" value="1"/>
</dbReference>
<dbReference type="InterPro" id="IPR011009">
    <property type="entry name" value="Kinase-like_dom_sf"/>
</dbReference>
<dbReference type="SMART" id="SM00220">
    <property type="entry name" value="S_TKc"/>
    <property type="match status" value="1"/>
</dbReference>
<evidence type="ECO:0000256" key="4">
    <source>
        <dbReference type="ARBA" id="ARBA00022741"/>
    </source>
</evidence>
<evidence type="ECO:0000256" key="3">
    <source>
        <dbReference type="ARBA" id="ARBA00022679"/>
    </source>
</evidence>
<dbReference type="GO" id="GO:0004674">
    <property type="term" value="F:protein serine/threonine kinase activity"/>
    <property type="evidence" value="ECO:0007669"/>
    <property type="project" value="UniProtKB-KW"/>
</dbReference>
<dbReference type="FunFam" id="3.30.200.20:FF:000035">
    <property type="entry name" value="Serine/threonine protein kinase Stk1"/>
    <property type="match status" value="1"/>
</dbReference>